<dbReference type="AlphaFoldDB" id="A0A916RWU0"/>
<proteinExistence type="predicted"/>
<reference evidence="3" key="1">
    <citation type="journal article" date="2014" name="Int. J. Syst. Evol. Microbiol.">
        <title>Complete genome sequence of Corynebacterium casei LMG S-19264T (=DSM 44701T), isolated from a smear-ripened cheese.</title>
        <authorList>
            <consortium name="US DOE Joint Genome Institute (JGI-PGF)"/>
            <person name="Walter F."/>
            <person name="Albersmeier A."/>
            <person name="Kalinowski J."/>
            <person name="Ruckert C."/>
        </authorList>
    </citation>
    <scope>NUCLEOTIDE SEQUENCE</scope>
    <source>
        <strain evidence="3">CGMCC 1.15447</strain>
    </source>
</reference>
<dbReference type="Gene3D" id="3.90.550.10">
    <property type="entry name" value="Spore Coat Polysaccharide Biosynthesis Protein SpsA, Chain A"/>
    <property type="match status" value="1"/>
</dbReference>
<dbReference type="PANTHER" id="PTHR46390">
    <property type="entry name" value="MANNOSE-1-PHOSPHATE GUANYLYLTRANSFERASE"/>
    <property type="match status" value="1"/>
</dbReference>
<dbReference type="InterPro" id="IPR054566">
    <property type="entry name" value="ManC/GMP-like_b-helix"/>
</dbReference>
<evidence type="ECO:0000313" key="3">
    <source>
        <dbReference type="EMBL" id="GGA74860.1"/>
    </source>
</evidence>
<dbReference type="PANTHER" id="PTHR46390:SF1">
    <property type="entry name" value="MANNOSE-1-PHOSPHATE GUANYLYLTRANSFERASE"/>
    <property type="match status" value="1"/>
</dbReference>
<organism evidence="3 4">
    <name type="scientific">Edaphobacter acidisoli</name>
    <dbReference type="NCBI Taxonomy" id="2040573"/>
    <lineage>
        <taxon>Bacteria</taxon>
        <taxon>Pseudomonadati</taxon>
        <taxon>Acidobacteriota</taxon>
        <taxon>Terriglobia</taxon>
        <taxon>Terriglobales</taxon>
        <taxon>Acidobacteriaceae</taxon>
        <taxon>Edaphobacter</taxon>
    </lineage>
</organism>
<dbReference type="SUPFAM" id="SSF159283">
    <property type="entry name" value="Guanosine diphospho-D-mannose pyrophosphorylase/mannose-6-phosphate isomerase linker domain"/>
    <property type="match status" value="1"/>
</dbReference>
<evidence type="ECO:0000313" key="4">
    <source>
        <dbReference type="Proteomes" id="UP000648801"/>
    </source>
</evidence>
<dbReference type="GO" id="GO:0009298">
    <property type="term" value="P:GDP-mannose biosynthetic process"/>
    <property type="evidence" value="ECO:0007669"/>
    <property type="project" value="TreeGrafter"/>
</dbReference>
<protein>
    <submittedName>
        <fullName evidence="3">Mannose-1-phosphate guanylyltransferase</fullName>
    </submittedName>
</protein>
<dbReference type="Pfam" id="PF22640">
    <property type="entry name" value="ManC_GMP_beta-helix"/>
    <property type="match status" value="1"/>
</dbReference>
<feature type="domain" description="MannoseP isomerase/GMP-like beta-helix" evidence="2">
    <location>
        <begin position="321"/>
        <end position="373"/>
    </location>
</feature>
<gene>
    <name evidence="3" type="primary">manC</name>
    <name evidence="3" type="ORF">GCM10011507_27790</name>
</gene>
<evidence type="ECO:0000259" key="2">
    <source>
        <dbReference type="Pfam" id="PF22640"/>
    </source>
</evidence>
<dbReference type="InterPro" id="IPR029044">
    <property type="entry name" value="Nucleotide-diphossugar_trans"/>
</dbReference>
<sequence>MAIEGGKPEPQFAPVILAGGSGTRFWPRSRKARAKQVLALDGSRTMIQQTLDRLLPLSRAESVWVITNDLLDDLIAEQLPQVPRSRILSEPTARNTAPACALAAFLMEKTAPDTVIGIFPSDHVVKDTARFTEVVRTGIKLAASGDKVVVLGVPPTRPETGYGYIELDGEATTSGSITPRRVKRFTEKPDRRRAEEFVASGNYAWNGGIFLWSARTLAGAIREYCPAMVPHLEKTAAAYGTPAFTQVFAEEYPKCASISIDYAVLEPRSAKGELAAEIYCLPGDFGWNDLGCWDALHEYEADCGCEDPSVANIFDGVDSARVVIDSCGNYVYAPGQSVALVGVNNLVVVQTKDALLITTRERSQDVGKVVAELKAAGREDLI</sequence>
<keyword evidence="3" id="KW-0808">Transferase</keyword>
<dbReference type="Pfam" id="PF00483">
    <property type="entry name" value="NTP_transferase"/>
    <property type="match status" value="1"/>
</dbReference>
<reference evidence="3" key="2">
    <citation type="submission" date="2020-09" db="EMBL/GenBank/DDBJ databases">
        <authorList>
            <person name="Sun Q."/>
            <person name="Zhou Y."/>
        </authorList>
    </citation>
    <scope>NUCLEOTIDE SEQUENCE</scope>
    <source>
        <strain evidence="3">CGMCC 1.15447</strain>
    </source>
</reference>
<dbReference type="InterPro" id="IPR005835">
    <property type="entry name" value="NTP_transferase_dom"/>
</dbReference>
<feature type="domain" description="Nucleotidyl transferase" evidence="1">
    <location>
        <begin position="14"/>
        <end position="301"/>
    </location>
</feature>
<dbReference type="GO" id="GO:0004475">
    <property type="term" value="F:mannose-1-phosphate guanylyltransferase (GTP) activity"/>
    <property type="evidence" value="ECO:0007669"/>
    <property type="project" value="InterPro"/>
</dbReference>
<comment type="caution">
    <text evidence="3">The sequence shown here is derived from an EMBL/GenBank/DDBJ whole genome shotgun (WGS) entry which is preliminary data.</text>
</comment>
<dbReference type="SUPFAM" id="SSF53448">
    <property type="entry name" value="Nucleotide-diphospho-sugar transferases"/>
    <property type="match status" value="1"/>
</dbReference>
<dbReference type="CDD" id="cd02509">
    <property type="entry name" value="GDP-M1P_Guanylyltransferase"/>
    <property type="match status" value="1"/>
</dbReference>
<accession>A0A916RWU0</accession>
<dbReference type="EMBL" id="BMJB01000002">
    <property type="protein sequence ID" value="GGA74860.1"/>
    <property type="molecule type" value="Genomic_DNA"/>
</dbReference>
<dbReference type="Proteomes" id="UP000648801">
    <property type="component" value="Unassembled WGS sequence"/>
</dbReference>
<evidence type="ECO:0000259" key="1">
    <source>
        <dbReference type="Pfam" id="PF00483"/>
    </source>
</evidence>
<dbReference type="RefSeq" id="WP_188760123.1">
    <property type="nucleotide sequence ID" value="NZ_BMJB01000002.1"/>
</dbReference>
<keyword evidence="4" id="KW-1185">Reference proteome</keyword>
<keyword evidence="3" id="KW-0548">Nucleotidyltransferase</keyword>
<dbReference type="InterPro" id="IPR049577">
    <property type="entry name" value="GMPP_N"/>
</dbReference>
<dbReference type="InterPro" id="IPR051161">
    <property type="entry name" value="Mannose-6P_isomerase_type2"/>
</dbReference>
<name>A0A916RWU0_9BACT</name>